<name>A0A7S3CH38_9SPIT</name>
<sequence length="136" mass="15704">MKEGMQLLCFLTIFALFQETTNLIFTGLKGLTIMSFTLVEAMVMIRFLLDDSHSSRKGLQFAFFVDILKQAYMIWVSLTTKQLEEEKAVGGGKEDFAQLSLKYFTYGYIVLDVYFLMQARRFAKAYSKDIFVSGFF</sequence>
<dbReference type="EMBL" id="HBIA01000016">
    <property type="protein sequence ID" value="CAE0228223.1"/>
    <property type="molecule type" value="Transcribed_RNA"/>
</dbReference>
<keyword evidence="1" id="KW-0812">Transmembrane</keyword>
<evidence type="ECO:0000256" key="1">
    <source>
        <dbReference type="SAM" id="Phobius"/>
    </source>
</evidence>
<organism evidence="2">
    <name type="scientific">Strombidium rassoulzadegani</name>
    <dbReference type="NCBI Taxonomy" id="1082188"/>
    <lineage>
        <taxon>Eukaryota</taxon>
        <taxon>Sar</taxon>
        <taxon>Alveolata</taxon>
        <taxon>Ciliophora</taxon>
        <taxon>Intramacronucleata</taxon>
        <taxon>Spirotrichea</taxon>
        <taxon>Oligotrichia</taxon>
        <taxon>Strombidiidae</taxon>
        <taxon>Strombidium</taxon>
    </lineage>
</organism>
<keyword evidence="1" id="KW-0472">Membrane</keyword>
<proteinExistence type="predicted"/>
<evidence type="ECO:0000313" key="2">
    <source>
        <dbReference type="EMBL" id="CAE0228223.1"/>
    </source>
</evidence>
<gene>
    <name evidence="2" type="ORF">SRAS04492_LOCUS6</name>
</gene>
<keyword evidence="1" id="KW-1133">Transmembrane helix</keyword>
<reference evidence="2" key="1">
    <citation type="submission" date="2021-01" db="EMBL/GenBank/DDBJ databases">
        <authorList>
            <person name="Corre E."/>
            <person name="Pelletier E."/>
            <person name="Niang G."/>
            <person name="Scheremetjew M."/>
            <person name="Finn R."/>
            <person name="Kale V."/>
            <person name="Holt S."/>
            <person name="Cochrane G."/>
            <person name="Meng A."/>
            <person name="Brown T."/>
            <person name="Cohen L."/>
        </authorList>
    </citation>
    <scope>NUCLEOTIDE SEQUENCE</scope>
    <source>
        <strain evidence="2">Ras09</strain>
    </source>
</reference>
<accession>A0A7S3CH38</accession>
<protein>
    <submittedName>
        <fullName evidence="2">Uncharacterized protein</fullName>
    </submittedName>
</protein>
<dbReference type="AlphaFoldDB" id="A0A7S3CH38"/>
<feature type="transmembrane region" description="Helical" evidence="1">
    <location>
        <begin position="32"/>
        <end position="49"/>
    </location>
</feature>